<sequence>MTRIVAVTTILAATVAVGWYTYPSNPHTSQPSVKQTPDASVHFPVGSRPAAPLLSGQLLDATAFRLGDWAGSVVVVNFWASWCAPCNDEAPELQAFVKATSGLNVHMLGVNIHDERSPAKAFVAHYNLTYPNLFDPDGKTLPSFPAISMALPNTVVLDRDGRVAAAFRRKVTALDLESAVQTLLSEPSP</sequence>
<dbReference type="EMBL" id="BONZ01000049">
    <property type="protein sequence ID" value="GIH17082.1"/>
    <property type="molecule type" value="Genomic_DNA"/>
</dbReference>
<keyword evidence="5" id="KW-0676">Redox-active center</keyword>
<dbReference type="PANTHER" id="PTHR42852:SF6">
    <property type="entry name" value="THIOL:DISULFIDE INTERCHANGE PROTEIN DSBE"/>
    <property type="match status" value="1"/>
</dbReference>
<proteinExistence type="predicted"/>
<evidence type="ECO:0000256" key="3">
    <source>
        <dbReference type="ARBA" id="ARBA00022968"/>
    </source>
</evidence>
<dbReference type="Proteomes" id="UP000642748">
    <property type="component" value="Unassembled WGS sequence"/>
</dbReference>
<comment type="caution">
    <text evidence="7">The sequence shown here is derived from an EMBL/GenBank/DDBJ whole genome shotgun (WGS) entry which is preliminary data.</text>
</comment>
<dbReference type="SUPFAM" id="SSF52833">
    <property type="entry name" value="Thioredoxin-like"/>
    <property type="match status" value="1"/>
</dbReference>
<reference evidence="7" key="1">
    <citation type="submission" date="2021-01" db="EMBL/GenBank/DDBJ databases">
        <title>Whole genome shotgun sequence of Rugosimonospora africana NBRC 104875.</title>
        <authorList>
            <person name="Komaki H."/>
            <person name="Tamura T."/>
        </authorList>
    </citation>
    <scope>NUCLEOTIDE SEQUENCE</scope>
    <source>
        <strain evidence="7">NBRC 104875</strain>
    </source>
</reference>
<dbReference type="Gene3D" id="3.40.30.10">
    <property type="entry name" value="Glutaredoxin"/>
    <property type="match status" value="1"/>
</dbReference>
<dbReference type="PANTHER" id="PTHR42852">
    <property type="entry name" value="THIOL:DISULFIDE INTERCHANGE PROTEIN DSBE"/>
    <property type="match status" value="1"/>
</dbReference>
<dbReference type="PROSITE" id="PS51352">
    <property type="entry name" value="THIOREDOXIN_2"/>
    <property type="match status" value="1"/>
</dbReference>
<keyword evidence="3" id="KW-0812">Transmembrane</keyword>
<dbReference type="GO" id="GO:0016491">
    <property type="term" value="F:oxidoreductase activity"/>
    <property type="evidence" value="ECO:0007669"/>
    <property type="project" value="InterPro"/>
</dbReference>
<evidence type="ECO:0000256" key="5">
    <source>
        <dbReference type="ARBA" id="ARBA00023284"/>
    </source>
</evidence>
<dbReference type="InterPro" id="IPR017937">
    <property type="entry name" value="Thioredoxin_CS"/>
</dbReference>
<dbReference type="InterPro" id="IPR000866">
    <property type="entry name" value="AhpC/TSA"/>
</dbReference>
<dbReference type="InterPro" id="IPR036249">
    <property type="entry name" value="Thioredoxin-like_sf"/>
</dbReference>
<keyword evidence="3" id="KW-0735">Signal-anchor</keyword>
<keyword evidence="2" id="KW-0201">Cytochrome c-type biogenesis</keyword>
<keyword evidence="8" id="KW-1185">Reference proteome</keyword>
<evidence type="ECO:0000313" key="8">
    <source>
        <dbReference type="Proteomes" id="UP000642748"/>
    </source>
</evidence>
<dbReference type="InterPro" id="IPR013766">
    <property type="entry name" value="Thioredoxin_domain"/>
</dbReference>
<comment type="subcellular location">
    <subcellularLocation>
        <location evidence="1">Cell envelope</location>
    </subcellularLocation>
</comment>
<feature type="domain" description="Thioredoxin" evidence="6">
    <location>
        <begin position="24"/>
        <end position="185"/>
    </location>
</feature>
<dbReference type="PROSITE" id="PS00194">
    <property type="entry name" value="THIOREDOXIN_1"/>
    <property type="match status" value="1"/>
</dbReference>
<evidence type="ECO:0000313" key="7">
    <source>
        <dbReference type="EMBL" id="GIH17082.1"/>
    </source>
</evidence>
<accession>A0A8J3VSA9</accession>
<evidence type="ECO:0000256" key="1">
    <source>
        <dbReference type="ARBA" id="ARBA00004196"/>
    </source>
</evidence>
<dbReference type="GO" id="GO:0017004">
    <property type="term" value="P:cytochrome complex assembly"/>
    <property type="evidence" value="ECO:0007669"/>
    <property type="project" value="UniProtKB-KW"/>
</dbReference>
<evidence type="ECO:0000256" key="2">
    <source>
        <dbReference type="ARBA" id="ARBA00022748"/>
    </source>
</evidence>
<dbReference type="InterPro" id="IPR050553">
    <property type="entry name" value="Thioredoxin_ResA/DsbE_sf"/>
</dbReference>
<dbReference type="Pfam" id="PF00578">
    <property type="entry name" value="AhpC-TSA"/>
    <property type="match status" value="1"/>
</dbReference>
<gene>
    <name evidence="7" type="ORF">Raf01_52540</name>
</gene>
<protein>
    <submittedName>
        <fullName evidence="7">Effector protein</fullName>
    </submittedName>
</protein>
<evidence type="ECO:0000256" key="4">
    <source>
        <dbReference type="ARBA" id="ARBA00023157"/>
    </source>
</evidence>
<dbReference type="GO" id="GO:0030313">
    <property type="term" value="C:cell envelope"/>
    <property type="evidence" value="ECO:0007669"/>
    <property type="project" value="UniProtKB-SubCell"/>
</dbReference>
<organism evidence="7 8">
    <name type="scientific">Rugosimonospora africana</name>
    <dbReference type="NCBI Taxonomy" id="556532"/>
    <lineage>
        <taxon>Bacteria</taxon>
        <taxon>Bacillati</taxon>
        <taxon>Actinomycetota</taxon>
        <taxon>Actinomycetes</taxon>
        <taxon>Micromonosporales</taxon>
        <taxon>Micromonosporaceae</taxon>
        <taxon>Rugosimonospora</taxon>
    </lineage>
</organism>
<keyword evidence="4" id="KW-1015">Disulfide bond</keyword>
<dbReference type="AlphaFoldDB" id="A0A8J3VSA9"/>
<dbReference type="CDD" id="cd02966">
    <property type="entry name" value="TlpA_like_family"/>
    <property type="match status" value="1"/>
</dbReference>
<dbReference type="GO" id="GO:0016209">
    <property type="term" value="F:antioxidant activity"/>
    <property type="evidence" value="ECO:0007669"/>
    <property type="project" value="InterPro"/>
</dbReference>
<name>A0A8J3VSA9_9ACTN</name>
<evidence type="ECO:0000259" key="6">
    <source>
        <dbReference type="PROSITE" id="PS51352"/>
    </source>
</evidence>